<dbReference type="Pfam" id="PF02770">
    <property type="entry name" value="Acyl-CoA_dh_M"/>
    <property type="match status" value="1"/>
</dbReference>
<dbReference type="GO" id="GO:0005737">
    <property type="term" value="C:cytoplasm"/>
    <property type="evidence" value="ECO:0007669"/>
    <property type="project" value="TreeGrafter"/>
</dbReference>
<feature type="domain" description="Acyl-CoA oxidase/dehydrogenase middle" evidence="8">
    <location>
        <begin position="141"/>
        <end position="237"/>
    </location>
</feature>
<dbReference type="InterPro" id="IPR037069">
    <property type="entry name" value="AcylCoA_DH/ox_N_sf"/>
</dbReference>
<evidence type="ECO:0000313" key="11">
    <source>
        <dbReference type="Proteomes" id="UP000182649"/>
    </source>
</evidence>
<comment type="similarity">
    <text evidence="2 6">Belongs to the acyl-CoA dehydrogenase family.</text>
</comment>
<evidence type="ECO:0000259" key="8">
    <source>
        <dbReference type="Pfam" id="PF02770"/>
    </source>
</evidence>
<dbReference type="RefSeq" id="WP_256210318.1">
    <property type="nucleotide sequence ID" value="NZ_FPBZ01000003.1"/>
</dbReference>
<evidence type="ECO:0000313" key="10">
    <source>
        <dbReference type="EMBL" id="SFU42860.1"/>
    </source>
</evidence>
<dbReference type="Gene3D" id="1.10.540.10">
    <property type="entry name" value="Acyl-CoA dehydrogenase/oxidase, N-terminal domain"/>
    <property type="match status" value="1"/>
</dbReference>
<dbReference type="Gene3D" id="2.40.110.10">
    <property type="entry name" value="Butyryl-CoA Dehydrogenase, subunit A, domain 2"/>
    <property type="match status" value="1"/>
</dbReference>
<evidence type="ECO:0000256" key="6">
    <source>
        <dbReference type="RuleBase" id="RU362125"/>
    </source>
</evidence>
<dbReference type="InterPro" id="IPR006091">
    <property type="entry name" value="Acyl-CoA_Oxase/DH_mid-dom"/>
</dbReference>
<accession>A0A1I7G318</accession>
<evidence type="ECO:0000259" key="9">
    <source>
        <dbReference type="Pfam" id="PF02771"/>
    </source>
</evidence>
<dbReference type="Pfam" id="PF02771">
    <property type="entry name" value="Acyl-CoA_dh_N"/>
    <property type="match status" value="1"/>
</dbReference>
<evidence type="ECO:0000256" key="4">
    <source>
        <dbReference type="ARBA" id="ARBA00022827"/>
    </source>
</evidence>
<keyword evidence="3 6" id="KW-0285">Flavoprotein</keyword>
<reference evidence="11" key="1">
    <citation type="submission" date="2016-10" db="EMBL/GenBank/DDBJ databases">
        <authorList>
            <person name="Varghese N."/>
            <person name="Submissions S."/>
        </authorList>
    </citation>
    <scope>NUCLEOTIDE SEQUENCE [LARGE SCALE GENOMIC DNA]</scope>
    <source>
        <strain evidence="11">Nl14</strain>
    </source>
</reference>
<evidence type="ECO:0000256" key="2">
    <source>
        <dbReference type="ARBA" id="ARBA00009347"/>
    </source>
</evidence>
<dbReference type="InterPro" id="IPR009100">
    <property type="entry name" value="AcylCoA_DH/oxidase_NM_dom_sf"/>
</dbReference>
<dbReference type="Proteomes" id="UP000182649">
    <property type="component" value="Unassembled WGS sequence"/>
</dbReference>
<dbReference type="CDD" id="cd00567">
    <property type="entry name" value="ACAD"/>
    <property type="match status" value="1"/>
</dbReference>
<feature type="domain" description="Acyl-CoA dehydrogenase/oxidase C-terminal" evidence="7">
    <location>
        <begin position="249"/>
        <end position="397"/>
    </location>
</feature>
<evidence type="ECO:0000259" key="7">
    <source>
        <dbReference type="Pfam" id="PF00441"/>
    </source>
</evidence>
<comment type="cofactor">
    <cofactor evidence="1 6">
        <name>FAD</name>
        <dbReference type="ChEBI" id="CHEBI:57692"/>
    </cofactor>
</comment>
<dbReference type="SUPFAM" id="SSF56645">
    <property type="entry name" value="Acyl-CoA dehydrogenase NM domain-like"/>
    <property type="match status" value="1"/>
</dbReference>
<sequence length="410" mass="45136">MGTLMLQAYQEHGEHRASSHTEAARSLSREVRKFVDKVIIPCEPRLAEGGDSAAQLQSELAKKARRAGLSGLFYPLSHGGKIASLEDYLIVAEQEGHSEFSSPIFGSHSALDAHMLLKFGSDEIHKNFLEPMVAGEAIPSYGMTEPDHGGSFPTLITTSAHLSNGNWTINGRKWFVGNANRATFVTVLARTGKEEIDTRKTLSMILVPTNSPGFSVERQIPILGRFLGQGEMSFTDVQVPEYNRLGKNGNGIELMSQRLRLGRLLRAMNWVGLAQRCFDLMGTRINSRRGLSARLPHKQLIRQHIANAYQAIASARELIRIAARGIDIQCPSDVRINVAKMAASQALCMASDSAVQLYGAEGISDLTPLSGIYRIARTSRILDGTDESLISSTGRHLIDFFKEEDVYHFD</sequence>
<dbReference type="InterPro" id="IPR013786">
    <property type="entry name" value="AcylCoA_DH/ox_N"/>
</dbReference>
<name>A0A1I7G318_9PROT</name>
<dbReference type="InterPro" id="IPR036250">
    <property type="entry name" value="AcylCo_DH-like_C"/>
</dbReference>
<dbReference type="Pfam" id="PF00441">
    <property type="entry name" value="Acyl-CoA_dh_1"/>
    <property type="match status" value="1"/>
</dbReference>
<dbReference type="GO" id="GO:0050660">
    <property type="term" value="F:flavin adenine dinucleotide binding"/>
    <property type="evidence" value="ECO:0007669"/>
    <property type="project" value="InterPro"/>
</dbReference>
<evidence type="ECO:0000256" key="5">
    <source>
        <dbReference type="ARBA" id="ARBA00023002"/>
    </source>
</evidence>
<evidence type="ECO:0000256" key="3">
    <source>
        <dbReference type="ARBA" id="ARBA00022630"/>
    </source>
</evidence>
<keyword evidence="5 6" id="KW-0560">Oxidoreductase</keyword>
<keyword evidence="4 6" id="KW-0274">FAD</keyword>
<dbReference type="InterPro" id="IPR046373">
    <property type="entry name" value="Acyl-CoA_Oxase/DH_mid-dom_sf"/>
</dbReference>
<organism evidence="10 11">
    <name type="scientific">Nitrosospira multiformis</name>
    <dbReference type="NCBI Taxonomy" id="1231"/>
    <lineage>
        <taxon>Bacteria</taxon>
        <taxon>Pseudomonadati</taxon>
        <taxon>Pseudomonadota</taxon>
        <taxon>Betaproteobacteria</taxon>
        <taxon>Nitrosomonadales</taxon>
        <taxon>Nitrosomonadaceae</taxon>
        <taxon>Nitrosospira</taxon>
    </lineage>
</organism>
<gene>
    <name evidence="10" type="ORF">SAMN05216417_103120</name>
</gene>
<dbReference type="GO" id="GO:0003995">
    <property type="term" value="F:acyl-CoA dehydrogenase activity"/>
    <property type="evidence" value="ECO:0007669"/>
    <property type="project" value="TreeGrafter"/>
</dbReference>
<dbReference type="SUPFAM" id="SSF47203">
    <property type="entry name" value="Acyl-CoA dehydrogenase C-terminal domain-like"/>
    <property type="match status" value="1"/>
</dbReference>
<dbReference type="GO" id="GO:0033539">
    <property type="term" value="P:fatty acid beta-oxidation using acyl-CoA dehydrogenase"/>
    <property type="evidence" value="ECO:0007669"/>
    <property type="project" value="TreeGrafter"/>
</dbReference>
<feature type="domain" description="Acyl-CoA dehydrogenase/oxidase N-terminal" evidence="9">
    <location>
        <begin position="21"/>
        <end position="136"/>
    </location>
</feature>
<dbReference type="EMBL" id="FPBZ01000003">
    <property type="protein sequence ID" value="SFU42860.1"/>
    <property type="molecule type" value="Genomic_DNA"/>
</dbReference>
<protein>
    <submittedName>
        <fullName evidence="10">Acyl-CoA dehydrogenase</fullName>
    </submittedName>
</protein>
<dbReference type="AlphaFoldDB" id="A0A1I7G318"/>
<dbReference type="PANTHER" id="PTHR48083">
    <property type="entry name" value="MEDIUM-CHAIN SPECIFIC ACYL-COA DEHYDROGENASE, MITOCHONDRIAL-RELATED"/>
    <property type="match status" value="1"/>
</dbReference>
<dbReference type="InterPro" id="IPR050741">
    <property type="entry name" value="Acyl-CoA_dehydrogenase"/>
</dbReference>
<proteinExistence type="inferred from homology"/>
<evidence type="ECO:0000256" key="1">
    <source>
        <dbReference type="ARBA" id="ARBA00001974"/>
    </source>
</evidence>
<dbReference type="Gene3D" id="1.20.140.10">
    <property type="entry name" value="Butyryl-CoA Dehydrogenase, subunit A, domain 3"/>
    <property type="match status" value="1"/>
</dbReference>
<dbReference type="InterPro" id="IPR009075">
    <property type="entry name" value="AcylCo_DH/oxidase_C"/>
</dbReference>